<gene>
    <name evidence="4" type="ORF">IAA67_09285</name>
</gene>
<keyword evidence="2" id="KW-0479">Metal-binding</keyword>
<proteinExistence type="inferred from homology"/>
<dbReference type="GO" id="GO:0019752">
    <property type="term" value="P:carboxylic acid metabolic process"/>
    <property type="evidence" value="ECO:0007669"/>
    <property type="project" value="UniProtKB-ARBA"/>
</dbReference>
<dbReference type="PANTHER" id="PTHR11820:SF7">
    <property type="entry name" value="ACYLPYRUVASE FAHD1, MITOCHONDRIAL"/>
    <property type="match status" value="1"/>
</dbReference>
<evidence type="ECO:0000259" key="3">
    <source>
        <dbReference type="Pfam" id="PF01557"/>
    </source>
</evidence>
<dbReference type="InterPro" id="IPR011234">
    <property type="entry name" value="Fumarylacetoacetase-like_C"/>
</dbReference>
<accession>A0A9D0Z7N8</accession>
<feature type="domain" description="Fumarylacetoacetase-like C-terminal" evidence="3">
    <location>
        <begin position="72"/>
        <end position="282"/>
    </location>
</feature>
<reference evidence="4" key="1">
    <citation type="submission" date="2020-10" db="EMBL/GenBank/DDBJ databases">
        <authorList>
            <person name="Gilroy R."/>
        </authorList>
    </citation>
    <scope>NUCLEOTIDE SEQUENCE</scope>
    <source>
        <strain evidence="4">ChiSjej2B20-13462</strain>
    </source>
</reference>
<dbReference type="Gene3D" id="3.90.850.10">
    <property type="entry name" value="Fumarylacetoacetase-like, C-terminal domain"/>
    <property type="match status" value="1"/>
</dbReference>
<evidence type="ECO:0000313" key="5">
    <source>
        <dbReference type="Proteomes" id="UP000886874"/>
    </source>
</evidence>
<protein>
    <submittedName>
        <fullName evidence="4">Fumarylacetoacetate hydrolase family protein</fullName>
    </submittedName>
</protein>
<dbReference type="PANTHER" id="PTHR11820">
    <property type="entry name" value="ACYLPYRUVASE"/>
    <property type="match status" value="1"/>
</dbReference>
<dbReference type="AlphaFoldDB" id="A0A9D0Z7N8"/>
<dbReference type="InterPro" id="IPR036663">
    <property type="entry name" value="Fumarylacetoacetase_C_sf"/>
</dbReference>
<comment type="caution">
    <text evidence="4">The sequence shown here is derived from an EMBL/GenBank/DDBJ whole genome shotgun (WGS) entry which is preliminary data.</text>
</comment>
<dbReference type="Proteomes" id="UP000886874">
    <property type="component" value="Unassembled WGS sequence"/>
</dbReference>
<dbReference type="GO" id="GO:0016853">
    <property type="term" value="F:isomerase activity"/>
    <property type="evidence" value="ECO:0007669"/>
    <property type="project" value="UniProtKB-ARBA"/>
</dbReference>
<sequence length="283" mass="30857">MEARGETLAAAWTQDGPLYRLSDLGVSYGSMLELIEHMTLAELRTLSPAGKTPLEPGTYGLLAPIPRPRQDVLCLGINYADHAAESAKFSDTFRKAEPVPVYFSKRVVEAAHPDEAIPSYPGLVEKLDYEVELAVILGKTIKDCPVADVPAAIFGYTILNDMSARDLQTRHTQWYRGKSLDKFTPMGPCIVTADEIPWPVRLDIRCYVNGELRQHSNTAQLITGIAEALSMFSQGTTLLAGSILATGTPSGVGMGFDPPRFLHPGDEVLCEIEKIGQLRNTIG</sequence>
<keyword evidence="4" id="KW-0378">Hydrolase</keyword>
<evidence type="ECO:0000256" key="2">
    <source>
        <dbReference type="ARBA" id="ARBA00022723"/>
    </source>
</evidence>
<dbReference type="FunFam" id="3.90.850.10:FF:000002">
    <property type="entry name" value="2-hydroxyhepta-2,4-diene-1,7-dioate isomerase"/>
    <property type="match status" value="1"/>
</dbReference>
<evidence type="ECO:0000313" key="4">
    <source>
        <dbReference type="EMBL" id="HIQ70508.1"/>
    </source>
</evidence>
<comment type="similarity">
    <text evidence="1">Belongs to the FAH family.</text>
</comment>
<name>A0A9D0Z7N8_9FIRM</name>
<dbReference type="GO" id="GO:0018773">
    <property type="term" value="F:acetylpyruvate hydrolase activity"/>
    <property type="evidence" value="ECO:0007669"/>
    <property type="project" value="TreeGrafter"/>
</dbReference>
<dbReference type="SUPFAM" id="SSF56529">
    <property type="entry name" value="FAH"/>
    <property type="match status" value="1"/>
</dbReference>
<dbReference type="EMBL" id="DVFN01000135">
    <property type="protein sequence ID" value="HIQ70508.1"/>
    <property type="molecule type" value="Genomic_DNA"/>
</dbReference>
<dbReference type="Pfam" id="PF01557">
    <property type="entry name" value="FAA_hydrolase"/>
    <property type="match status" value="1"/>
</dbReference>
<dbReference type="GO" id="GO:0046872">
    <property type="term" value="F:metal ion binding"/>
    <property type="evidence" value="ECO:0007669"/>
    <property type="project" value="UniProtKB-KW"/>
</dbReference>
<organism evidence="4 5">
    <name type="scientific">Candidatus Avoscillospira stercorigallinarum</name>
    <dbReference type="NCBI Taxonomy" id="2840708"/>
    <lineage>
        <taxon>Bacteria</taxon>
        <taxon>Bacillati</taxon>
        <taxon>Bacillota</taxon>
        <taxon>Clostridia</taxon>
        <taxon>Eubacteriales</taxon>
        <taxon>Oscillospiraceae</taxon>
        <taxon>Oscillospiraceae incertae sedis</taxon>
        <taxon>Candidatus Avoscillospira</taxon>
    </lineage>
</organism>
<reference evidence="4" key="2">
    <citation type="journal article" date="2021" name="PeerJ">
        <title>Extensive microbial diversity within the chicken gut microbiome revealed by metagenomics and culture.</title>
        <authorList>
            <person name="Gilroy R."/>
            <person name="Ravi A."/>
            <person name="Getino M."/>
            <person name="Pursley I."/>
            <person name="Horton D.L."/>
            <person name="Alikhan N.F."/>
            <person name="Baker D."/>
            <person name="Gharbi K."/>
            <person name="Hall N."/>
            <person name="Watson M."/>
            <person name="Adriaenssens E.M."/>
            <person name="Foster-Nyarko E."/>
            <person name="Jarju S."/>
            <person name="Secka A."/>
            <person name="Antonio M."/>
            <person name="Oren A."/>
            <person name="Chaudhuri R.R."/>
            <person name="La Ragione R."/>
            <person name="Hildebrand F."/>
            <person name="Pallen M.J."/>
        </authorList>
    </citation>
    <scope>NUCLEOTIDE SEQUENCE</scope>
    <source>
        <strain evidence="4">ChiSjej2B20-13462</strain>
    </source>
</reference>
<evidence type="ECO:0000256" key="1">
    <source>
        <dbReference type="ARBA" id="ARBA00010211"/>
    </source>
</evidence>